<dbReference type="EMBL" id="KX557278">
    <property type="protein sequence ID" value="AOE44402.1"/>
    <property type="molecule type" value="Genomic_DNA"/>
</dbReference>
<dbReference type="GeneID" id="29063334"/>
<name>A0A1B3B084_9CAUD</name>
<gene>
    <name evidence="1" type="primary">51</name>
    <name evidence="1" type="ORF">SEA_GHOBES_51</name>
</gene>
<evidence type="ECO:0000313" key="2">
    <source>
        <dbReference type="Proteomes" id="UP000203019"/>
    </source>
</evidence>
<dbReference type="Proteomes" id="UP000203019">
    <property type="component" value="Segment"/>
</dbReference>
<accession>A0A1B3B084</accession>
<dbReference type="KEGG" id="vg:29063334"/>
<keyword evidence="2" id="KW-1185">Reference proteome</keyword>
<protein>
    <submittedName>
        <fullName evidence="1">Uncharacterized protein</fullName>
    </submittedName>
</protein>
<evidence type="ECO:0000313" key="1">
    <source>
        <dbReference type="EMBL" id="AOE44402.1"/>
    </source>
</evidence>
<sequence>MDYVNQVCSARQDVPGGDLRCFLGDGHDGDHWDNDWGLRWAEQAEEPVTARPVVAGPPLAAHEHAYSLAEGLSSVLASHGVTDPTVHWWVQHALQEAIPTVAKAKEYGTVELVEAGRLLASQLVGYQGQTVTDQEALELQVYQYVVGKLGRWTAAVRRGEQVSDDTLFDLGVYATLVQKARETGEWP</sequence>
<dbReference type="RefSeq" id="YP_009281154.1">
    <property type="nucleotide sequence ID" value="NC_031028.1"/>
</dbReference>
<organism evidence="1 2">
    <name type="scientific">Gordonia phage Ghobes</name>
    <dbReference type="NCBI Taxonomy" id="1887647"/>
    <lineage>
        <taxon>Viruses</taxon>
        <taxon>Duplodnaviria</taxon>
        <taxon>Heunggongvirae</taxon>
        <taxon>Uroviricota</taxon>
        <taxon>Caudoviricetes</taxon>
        <taxon>Ghobesvirus</taxon>
        <taxon>Ghobesvirus ghobes</taxon>
    </lineage>
</organism>
<reference evidence="2" key="1">
    <citation type="submission" date="2016-07" db="EMBL/GenBank/DDBJ databases">
        <authorList>
            <person name="Florea S."/>
            <person name="Webb J.S."/>
            <person name="Jaromczyk J."/>
            <person name="Schardl C.L."/>
        </authorList>
    </citation>
    <scope>NUCLEOTIDE SEQUENCE [LARGE SCALE GENOMIC DNA]</scope>
</reference>
<proteinExistence type="predicted"/>